<dbReference type="PANTHER" id="PTHR36435">
    <property type="entry name" value="SLR1288 PROTEIN"/>
    <property type="match status" value="1"/>
</dbReference>
<keyword evidence="2" id="KW-0812">Transmembrane</keyword>
<feature type="transmembrane region" description="Helical" evidence="2">
    <location>
        <begin position="52"/>
        <end position="73"/>
    </location>
</feature>
<sequence length="234" mass="26672">MSYSIGKVSMKFIKGKISLLYPLFLLLFYFYVRPQFRPLGQYVSNSVASANSYYWTLFGLEGLYAVFTGFLVYRFSKKAQFKLGKSPLQALIEAVFAACLVYWLDYFISGFVQGRAAVLSLFPREISPTGVLILVIAMVIIRPVTEELIFRGALVNAYFKGWKLYAEIWLPALIYSGLHFLHNPFSLGACIIYLLPSVIFGILYYRSKTLLSPILAHILLNLYYTLPLLLSVFK</sequence>
<name>I1ZP89_STRPA</name>
<feature type="transmembrane region" description="Helical" evidence="2">
    <location>
        <begin position="12"/>
        <end position="32"/>
    </location>
</feature>
<dbReference type="GO" id="GO:0080120">
    <property type="term" value="P:CAAX-box protein maturation"/>
    <property type="evidence" value="ECO:0007669"/>
    <property type="project" value="UniProtKB-ARBA"/>
</dbReference>
<feature type="transmembrane region" description="Helical" evidence="2">
    <location>
        <begin position="186"/>
        <end position="205"/>
    </location>
</feature>
<keyword evidence="2" id="KW-1133">Transmembrane helix</keyword>
<accession>I1ZP89</accession>
<dbReference type="HOGENOM" id="CLU_1229312_0_0_9"/>
<organism evidence="4 5">
    <name type="scientific">Streptococcus parasanguinis FW213</name>
    <dbReference type="NCBI Taxonomy" id="1114965"/>
    <lineage>
        <taxon>Bacteria</taxon>
        <taxon>Bacillati</taxon>
        <taxon>Bacillota</taxon>
        <taxon>Bacilli</taxon>
        <taxon>Lactobacillales</taxon>
        <taxon>Streptococcaceae</taxon>
        <taxon>Streptococcus</taxon>
    </lineage>
</organism>
<dbReference type="GO" id="GO:0004175">
    <property type="term" value="F:endopeptidase activity"/>
    <property type="evidence" value="ECO:0007669"/>
    <property type="project" value="UniProtKB-ARBA"/>
</dbReference>
<keyword evidence="2" id="KW-0472">Membrane</keyword>
<protein>
    <recommendedName>
        <fullName evidence="3">CAAX prenyl protease 2/Lysostaphin resistance protein A-like domain-containing protein</fullName>
    </recommendedName>
</protein>
<dbReference type="Pfam" id="PF02517">
    <property type="entry name" value="Rce1-like"/>
    <property type="match status" value="1"/>
</dbReference>
<feature type="transmembrane region" description="Helical" evidence="2">
    <location>
        <begin position="94"/>
        <end position="114"/>
    </location>
</feature>
<dbReference type="PANTHER" id="PTHR36435:SF1">
    <property type="entry name" value="CAAX AMINO TERMINAL PROTEASE FAMILY PROTEIN"/>
    <property type="match status" value="1"/>
</dbReference>
<feature type="transmembrane region" description="Helical" evidence="2">
    <location>
        <begin position="126"/>
        <end position="144"/>
    </location>
</feature>
<dbReference type="InterPro" id="IPR003675">
    <property type="entry name" value="Rce1/LyrA-like_dom"/>
</dbReference>
<evidence type="ECO:0000313" key="4">
    <source>
        <dbReference type="EMBL" id="AFJ26863.1"/>
    </source>
</evidence>
<evidence type="ECO:0000259" key="3">
    <source>
        <dbReference type="Pfam" id="PF02517"/>
    </source>
</evidence>
<reference evidence="4 5" key="1">
    <citation type="journal article" date="2012" name="PLoS ONE">
        <title>Complete Genome and Transcriptomes of Streptococcus parasanguinis FW213: Phylogenic Relations and Potential Virulence Mechanisms.</title>
        <authorList>
            <person name="Geng J."/>
            <person name="Chiu C.H."/>
            <person name="Tang P."/>
            <person name="Chen Y."/>
            <person name="Shieh H.R."/>
            <person name="Hu S."/>
            <person name="Chen Y.Y."/>
        </authorList>
    </citation>
    <scope>NUCLEOTIDE SEQUENCE [LARGE SCALE GENOMIC DNA]</scope>
    <source>
        <strain evidence="4 5">FW213</strain>
    </source>
</reference>
<proteinExistence type="inferred from homology"/>
<dbReference type="InterPro" id="IPR052710">
    <property type="entry name" value="CAAX_protease"/>
</dbReference>
<dbReference type="eggNOG" id="COG1266">
    <property type="taxonomic scope" value="Bacteria"/>
</dbReference>
<dbReference type="STRING" id="1114965.Spaf_1921"/>
<feature type="transmembrane region" description="Helical" evidence="2">
    <location>
        <begin position="214"/>
        <end position="233"/>
    </location>
</feature>
<gene>
    <name evidence="4" type="ORF">Spaf_1921</name>
</gene>
<dbReference type="Proteomes" id="UP000002865">
    <property type="component" value="Chromosome"/>
</dbReference>
<dbReference type="PaxDb" id="1114965-Spaf_1921"/>
<dbReference type="EMBL" id="CP003122">
    <property type="protein sequence ID" value="AFJ26863.1"/>
    <property type="molecule type" value="Genomic_DNA"/>
</dbReference>
<dbReference type="KEGG" id="scf:Spaf_1921"/>
<evidence type="ECO:0000256" key="2">
    <source>
        <dbReference type="SAM" id="Phobius"/>
    </source>
</evidence>
<evidence type="ECO:0000313" key="5">
    <source>
        <dbReference type="Proteomes" id="UP000002865"/>
    </source>
</evidence>
<dbReference type="PATRIC" id="fig|1114965.3.peg.1837"/>
<comment type="similarity">
    <text evidence="1">Belongs to the UPF0177 family.</text>
</comment>
<evidence type="ECO:0000256" key="1">
    <source>
        <dbReference type="ARBA" id="ARBA00009067"/>
    </source>
</evidence>
<feature type="domain" description="CAAX prenyl protease 2/Lysostaphin resistance protein A-like" evidence="3">
    <location>
        <begin position="130"/>
        <end position="222"/>
    </location>
</feature>
<dbReference type="AlphaFoldDB" id="I1ZP89"/>